<dbReference type="GO" id="GO:0008615">
    <property type="term" value="P:pyridoxine biosynthetic process"/>
    <property type="evidence" value="ECO:0007669"/>
    <property type="project" value="InterPro"/>
</dbReference>
<dbReference type="PANTHER" id="PTHR10851:SF0">
    <property type="entry name" value="PYRIDOXINE-5'-PHOSPHATE OXIDASE"/>
    <property type="match status" value="1"/>
</dbReference>
<keyword evidence="12" id="KW-1185">Reference proteome</keyword>
<proteinExistence type="inferred from homology"/>
<gene>
    <name evidence="11" type="ORF">B0T11DRAFT_303407</name>
</gene>
<dbReference type="Pfam" id="PF10590">
    <property type="entry name" value="PNP_phzG_C"/>
    <property type="match status" value="1"/>
</dbReference>
<comment type="cofactor">
    <cofactor evidence="1">
        <name>FMN</name>
        <dbReference type="ChEBI" id="CHEBI:58210"/>
    </cofactor>
</comment>
<keyword evidence="6" id="KW-0288">FMN</keyword>
<accession>A0A8K0TUP6</accession>
<dbReference type="GO" id="GO:0010181">
    <property type="term" value="F:FMN binding"/>
    <property type="evidence" value="ECO:0007669"/>
    <property type="project" value="InterPro"/>
</dbReference>
<dbReference type="InterPro" id="IPR011576">
    <property type="entry name" value="Pyridox_Oxase_N"/>
</dbReference>
<dbReference type="UniPathway" id="UPA01068">
    <property type="reaction ID" value="UER00304"/>
</dbReference>
<evidence type="ECO:0000256" key="3">
    <source>
        <dbReference type="ARBA" id="ARBA00005037"/>
    </source>
</evidence>
<feature type="domain" description="Pyridoxine 5'-phosphate oxidase dimerisation C-terminal" evidence="10">
    <location>
        <begin position="221"/>
        <end position="263"/>
    </location>
</feature>
<dbReference type="Proteomes" id="UP000813385">
    <property type="component" value="Unassembled WGS sequence"/>
</dbReference>
<evidence type="ECO:0000259" key="9">
    <source>
        <dbReference type="Pfam" id="PF01243"/>
    </source>
</evidence>
<dbReference type="InterPro" id="IPR019740">
    <property type="entry name" value="Pyridox_Oxase_CS"/>
</dbReference>
<comment type="pathway">
    <text evidence="2">Cofactor metabolism; pyridoxal 5'-phosphate salvage; pyridoxal 5'-phosphate from pyridoxamine 5'-phosphate: step 1/1.</text>
</comment>
<organism evidence="11 12">
    <name type="scientific">Plectosphaerella cucumerina</name>
    <dbReference type="NCBI Taxonomy" id="40658"/>
    <lineage>
        <taxon>Eukaryota</taxon>
        <taxon>Fungi</taxon>
        <taxon>Dikarya</taxon>
        <taxon>Ascomycota</taxon>
        <taxon>Pezizomycotina</taxon>
        <taxon>Sordariomycetes</taxon>
        <taxon>Hypocreomycetidae</taxon>
        <taxon>Glomerellales</taxon>
        <taxon>Plectosphaerellaceae</taxon>
        <taxon>Plectosphaerella</taxon>
    </lineage>
</organism>
<comment type="pathway">
    <text evidence="3">Cofactor metabolism; pyridoxal 5'-phosphate salvage; pyridoxal 5'-phosphate from pyridoxine 5'-phosphate: step 1/1.</text>
</comment>
<evidence type="ECO:0000256" key="5">
    <source>
        <dbReference type="ARBA" id="ARBA00022630"/>
    </source>
</evidence>
<dbReference type="EC" id="1.4.3.5" evidence="4"/>
<dbReference type="InterPro" id="IPR000659">
    <property type="entry name" value="Pyridox_Oxase"/>
</dbReference>
<dbReference type="InterPro" id="IPR012349">
    <property type="entry name" value="Split_barrel_FMN-bd"/>
</dbReference>
<keyword evidence="5" id="KW-0285">Flavoprotein</keyword>
<dbReference type="SUPFAM" id="SSF50475">
    <property type="entry name" value="FMN-binding split barrel"/>
    <property type="match status" value="1"/>
</dbReference>
<dbReference type="OrthoDB" id="303614at2759"/>
<dbReference type="Pfam" id="PF01243">
    <property type="entry name" value="PNPOx_N"/>
    <property type="match status" value="1"/>
</dbReference>
<evidence type="ECO:0000256" key="4">
    <source>
        <dbReference type="ARBA" id="ARBA00012801"/>
    </source>
</evidence>
<comment type="caution">
    <text evidence="11">The sequence shown here is derived from an EMBL/GenBank/DDBJ whole genome shotgun (WGS) entry which is preliminary data.</text>
</comment>
<evidence type="ECO:0000259" key="10">
    <source>
        <dbReference type="Pfam" id="PF10590"/>
    </source>
</evidence>
<dbReference type="HAMAP" id="MF_01629">
    <property type="entry name" value="PdxH"/>
    <property type="match status" value="1"/>
</dbReference>
<feature type="region of interest" description="Disordered" evidence="8">
    <location>
        <begin position="1"/>
        <end position="30"/>
    </location>
</feature>
<evidence type="ECO:0000313" key="12">
    <source>
        <dbReference type="Proteomes" id="UP000813385"/>
    </source>
</evidence>
<reference evidence="11" key="1">
    <citation type="journal article" date="2021" name="Nat. Commun.">
        <title>Genetic determinants of endophytism in the Arabidopsis root mycobiome.</title>
        <authorList>
            <person name="Mesny F."/>
            <person name="Miyauchi S."/>
            <person name="Thiergart T."/>
            <person name="Pickel B."/>
            <person name="Atanasova L."/>
            <person name="Karlsson M."/>
            <person name="Huettel B."/>
            <person name="Barry K.W."/>
            <person name="Haridas S."/>
            <person name="Chen C."/>
            <person name="Bauer D."/>
            <person name="Andreopoulos W."/>
            <person name="Pangilinan J."/>
            <person name="LaButti K."/>
            <person name="Riley R."/>
            <person name="Lipzen A."/>
            <person name="Clum A."/>
            <person name="Drula E."/>
            <person name="Henrissat B."/>
            <person name="Kohler A."/>
            <person name="Grigoriev I.V."/>
            <person name="Martin F.M."/>
            <person name="Hacquard S."/>
        </authorList>
    </citation>
    <scope>NUCLEOTIDE SEQUENCE</scope>
    <source>
        <strain evidence="11">MPI-CAGE-AT-0016</strain>
    </source>
</reference>
<dbReference type="GO" id="GO:0004733">
    <property type="term" value="F:pyridoxamine phosphate oxidase activity"/>
    <property type="evidence" value="ECO:0007669"/>
    <property type="project" value="UniProtKB-EC"/>
</dbReference>
<dbReference type="Gene3D" id="2.30.110.10">
    <property type="entry name" value="Electron Transport, Fmn-binding Protein, Chain A"/>
    <property type="match status" value="1"/>
</dbReference>
<name>A0A8K0TUP6_9PEZI</name>
<dbReference type="PROSITE" id="PS01064">
    <property type="entry name" value="PYRIDOX_OXIDASE"/>
    <property type="match status" value="1"/>
</dbReference>
<dbReference type="EMBL" id="JAGPXD010000001">
    <property type="protein sequence ID" value="KAH7375101.1"/>
    <property type="molecule type" value="Genomic_DNA"/>
</dbReference>
<feature type="domain" description="Pyridoxamine 5'-phosphate oxidase N-terminal" evidence="9">
    <location>
        <begin position="74"/>
        <end position="184"/>
    </location>
</feature>
<evidence type="ECO:0000313" key="11">
    <source>
        <dbReference type="EMBL" id="KAH7375101.1"/>
    </source>
</evidence>
<dbReference type="InterPro" id="IPR019576">
    <property type="entry name" value="Pyridoxamine_oxidase_dimer_C"/>
</dbReference>
<dbReference type="NCBIfam" id="TIGR00558">
    <property type="entry name" value="pdxH"/>
    <property type="match status" value="1"/>
</dbReference>
<evidence type="ECO:0000256" key="1">
    <source>
        <dbReference type="ARBA" id="ARBA00001917"/>
    </source>
</evidence>
<dbReference type="PIRSF" id="PIRSF000190">
    <property type="entry name" value="Pyd_amn-ph_oxd"/>
    <property type="match status" value="1"/>
</dbReference>
<protein>
    <recommendedName>
        <fullName evidence="4">pyridoxal 5'-phosphate synthase</fullName>
        <ecNumber evidence="4">1.4.3.5</ecNumber>
    </recommendedName>
</protein>
<evidence type="ECO:0000256" key="2">
    <source>
        <dbReference type="ARBA" id="ARBA00004738"/>
    </source>
</evidence>
<sequence length="263" mass="29129">MALHPPPNQSKLIFAPAGTQAHGQAEQFTAGSLHRRDLDPKSPIPQFHAWFTQAQNARLSSSSSGTDAAAAETAAVPHPETCTLSTASLPSGRVSARMVYLKELDASGGFVVYTNLGTSRKAADLASNPHASLVFWWEALQRQVRVEGRATRLTQEESQTYFDTRVRGSRLGAWASRQSKVLQPAEGGDGTDDGRAQLEGWVKEAEDRFQGEEKIPVPEFWGGLRIVPDRVEFWQGRESRLHDRFVYEQQEGDSTWTLQRLSP</sequence>
<dbReference type="PANTHER" id="PTHR10851">
    <property type="entry name" value="PYRIDOXINE-5-PHOSPHATE OXIDASE"/>
    <property type="match status" value="1"/>
</dbReference>
<evidence type="ECO:0000256" key="7">
    <source>
        <dbReference type="ARBA" id="ARBA00023002"/>
    </source>
</evidence>
<evidence type="ECO:0000256" key="6">
    <source>
        <dbReference type="ARBA" id="ARBA00022643"/>
    </source>
</evidence>
<keyword evidence="7" id="KW-0560">Oxidoreductase</keyword>
<evidence type="ECO:0000256" key="8">
    <source>
        <dbReference type="SAM" id="MobiDB-lite"/>
    </source>
</evidence>
<dbReference type="NCBIfam" id="NF004231">
    <property type="entry name" value="PRK05679.1"/>
    <property type="match status" value="1"/>
</dbReference>
<dbReference type="AlphaFoldDB" id="A0A8K0TUP6"/>